<sequence>MSSVKSQEDRYFNKMTLLSGMVGSGKTYAIREIVKKKIPTNKTYIIQHTNDFGSLCEEHKGNLIVVNNLIEINMFDFYPSHFMSGKYYAYLFDCHCKELFVFLKLLLERDMGNVEKVQLMSAILEMYECVGITRKRFKPNYKSASMHLCFSTFCEVLKEHSGTLYEEFKTYSHLFTEDKNLSNYFEKKNRGLDLKNDLNLIYTNGVYSLAALYSYVVSIKRKMRIEPEPTLLVVDEGFLFLRDEHLLETLILNSGASSDQTELLISIQSLTDLSENLNEILNAANKVILFRQDKNDIPILKDRLKLPKNIVDQTQLLLTGEAVVIENNHLYPIKYS</sequence>
<protein>
    <recommendedName>
        <fullName evidence="3">TraD/TraG TraM recognition site domain-containing protein</fullName>
    </recommendedName>
</protein>
<evidence type="ECO:0008006" key="3">
    <source>
        <dbReference type="Google" id="ProtNLM"/>
    </source>
</evidence>
<dbReference type="Gene3D" id="3.40.50.300">
    <property type="entry name" value="P-loop containing nucleotide triphosphate hydrolases"/>
    <property type="match status" value="1"/>
</dbReference>
<dbReference type="EMBL" id="CP045273">
    <property type="protein sequence ID" value="QJX79914.1"/>
    <property type="molecule type" value="Genomic_DNA"/>
</dbReference>
<dbReference type="InterPro" id="IPR027417">
    <property type="entry name" value="P-loop_NTPase"/>
</dbReference>
<evidence type="ECO:0000313" key="1">
    <source>
        <dbReference type="EMBL" id="QJX79914.1"/>
    </source>
</evidence>
<dbReference type="RefSeq" id="WP_171777896.1">
    <property type="nucleotide sequence ID" value="NZ_CP045273.1"/>
</dbReference>
<reference evidence="1 2" key="1">
    <citation type="submission" date="2019-10" db="EMBL/GenBank/DDBJ databases">
        <title>Complete genome sequences for adaption low water activity.</title>
        <authorList>
            <person name="Zhao L."/>
            <person name="Zhong J."/>
        </authorList>
    </citation>
    <scope>NUCLEOTIDE SEQUENCE [LARGE SCALE GENOMIC DNA]</scope>
    <source>
        <strain evidence="1 2">FDU301</strain>
        <plasmid evidence="2">pfdu301a</plasmid>
    </source>
</reference>
<proteinExistence type="predicted"/>
<name>A0A6M6E2M6_PRIMG</name>
<dbReference type="SUPFAM" id="SSF52540">
    <property type="entry name" value="P-loop containing nucleoside triphosphate hydrolases"/>
    <property type="match status" value="1"/>
</dbReference>
<geneLocation type="plasmid" evidence="2">
    <name>pfdu301a</name>
</geneLocation>
<dbReference type="Proteomes" id="UP000501076">
    <property type="component" value="Plasmid pFDU301A"/>
</dbReference>
<dbReference type="AlphaFoldDB" id="A0A6M6E2M6"/>
<organism evidence="1 2">
    <name type="scientific">Priestia megaterium</name>
    <name type="common">Bacillus megaterium</name>
    <dbReference type="NCBI Taxonomy" id="1404"/>
    <lineage>
        <taxon>Bacteria</taxon>
        <taxon>Bacillati</taxon>
        <taxon>Bacillota</taxon>
        <taxon>Bacilli</taxon>
        <taxon>Bacillales</taxon>
        <taxon>Bacillaceae</taxon>
        <taxon>Priestia</taxon>
    </lineage>
</organism>
<dbReference type="Gene3D" id="1.10.8.730">
    <property type="match status" value="1"/>
</dbReference>
<evidence type="ECO:0000313" key="2">
    <source>
        <dbReference type="Proteomes" id="UP000501076"/>
    </source>
</evidence>
<gene>
    <name evidence="1" type="ORF">FDZ14_27825</name>
</gene>
<accession>A0A6M6E2M6</accession>
<keyword evidence="1" id="KW-0614">Plasmid</keyword>